<dbReference type="EC" id="3.6.1.74" evidence="8"/>
<dbReference type="RefSeq" id="XP_018265938.2">
    <property type="nucleotide sequence ID" value="XM_018405657.2"/>
</dbReference>
<sequence>MAPFVPLHDRPPHFSSLPIPPIGRNPPTPRYASPDYDPSVPLHPASHLEMSSTSTPEYHEEYHSNNGISSYAPRTQEAEAGPSRKRARPEESREYHAQHFQHGNNGPMQLTGSIFNIAPRNPFTAVVGEFIMANAAGLENVEIELKLGILMSVPDHQGNPPRRIRMPTQSEMIVPPDYPLGPFQATMHPQQHKTLNNLLNQAAQQSVSLSPEQGRVHFTRSKLTDSFHGQGGRSGKVRVSRSRETGEVVEVVKKRRVADMNVYCPGAAFDWRISVNVEEPYEMPDIPPAMTRDKDRASYRHQVCQVDLTHVMSKQENAQAKPVSSFELEIEVLDVPTLLAEGQAQSDRFDEILQNVLDTARMLVKNCDSAPM</sequence>
<feature type="compositionally biased region" description="Pro residues" evidence="9">
    <location>
        <begin position="18"/>
        <end position="29"/>
    </location>
</feature>
<protein>
    <recommendedName>
        <fullName evidence="8">mRNA-capping enzyme subunit beta</fullName>
        <ecNumber evidence="8">3.6.1.74</ecNumber>
    </recommendedName>
    <alternativeName>
        <fullName evidence="8">mRNA 5'-phosphatase</fullName>
    </alternativeName>
    <alternativeName>
        <fullName evidence="8">mRNA 5'-triphosphate monophosphatase</fullName>
    </alternativeName>
</protein>
<evidence type="ECO:0000256" key="1">
    <source>
        <dbReference type="ARBA" id="ARBA00001946"/>
    </source>
</evidence>
<evidence type="ECO:0000256" key="9">
    <source>
        <dbReference type="SAM" id="MobiDB-lite"/>
    </source>
</evidence>
<feature type="compositionally biased region" description="Basic and acidic residues" evidence="9">
    <location>
        <begin position="88"/>
        <end position="97"/>
    </location>
</feature>
<feature type="region of interest" description="Disordered" evidence="9">
    <location>
        <begin position="1"/>
        <end position="107"/>
    </location>
</feature>
<evidence type="ECO:0000313" key="12">
    <source>
        <dbReference type="Proteomes" id="UP000078595"/>
    </source>
</evidence>
<name>A0AAJ8KIK4_9TREE</name>
<dbReference type="Proteomes" id="UP000078595">
    <property type="component" value="Chromosome 2"/>
</dbReference>
<comment type="subunit">
    <text evidence="8">Heterodimer. The mRNA-capping enzyme is composed of two separate chains alpha and beta, respectively a mRNA guanylyltransferase and an mRNA 5'-triphosphate monophosphatase.</text>
</comment>
<comment type="catalytic activity">
    <reaction evidence="7">
        <text>a 5'-end triphospho-ribonucleoside in mRNA + H2O = a 5'-end diphospho-ribonucleoside in mRNA + phosphate + H(+)</text>
        <dbReference type="Rhea" id="RHEA:67004"/>
        <dbReference type="Rhea" id="RHEA-COMP:17164"/>
        <dbReference type="Rhea" id="RHEA-COMP:17165"/>
        <dbReference type="ChEBI" id="CHEBI:15377"/>
        <dbReference type="ChEBI" id="CHEBI:15378"/>
        <dbReference type="ChEBI" id="CHEBI:43474"/>
        <dbReference type="ChEBI" id="CHEBI:167616"/>
        <dbReference type="ChEBI" id="CHEBI:167618"/>
        <dbReference type="EC" id="3.6.1.74"/>
    </reaction>
    <physiologicalReaction direction="left-to-right" evidence="7">
        <dbReference type="Rhea" id="RHEA:67005"/>
    </physiologicalReaction>
</comment>
<dbReference type="GO" id="GO:0140818">
    <property type="term" value="F:mRNA 5'-triphosphate monophosphatase activity"/>
    <property type="evidence" value="ECO:0007669"/>
    <property type="project" value="UniProtKB-EC"/>
</dbReference>
<keyword evidence="6 8" id="KW-0539">Nucleus</keyword>
<dbReference type="AlphaFoldDB" id="A0AAJ8KIK4"/>
<comment type="function">
    <text evidence="8">First step of mRNA capping. Converts the 5'-triphosphate end of a nascent mRNA chain into a diphosphate end.</text>
</comment>
<dbReference type="SUPFAM" id="SSF55154">
    <property type="entry name" value="CYTH-like phosphatases"/>
    <property type="match status" value="1"/>
</dbReference>
<dbReference type="InterPro" id="IPR004206">
    <property type="entry name" value="mRNA_triPase_Cet1"/>
</dbReference>
<comment type="cofactor">
    <cofactor evidence="1 8">
        <name>Mg(2+)</name>
        <dbReference type="ChEBI" id="CHEBI:18420"/>
    </cofactor>
</comment>
<dbReference type="KEGG" id="kdj:28966014"/>
<dbReference type="InterPro" id="IPR037009">
    <property type="entry name" value="mRNA_triPase_Cet1_sf"/>
</dbReference>
<accession>A0AAJ8KIK4</accession>
<dbReference type="PANTHER" id="PTHR28118:SF1">
    <property type="entry name" value="POLYNUCLEOTIDE 5'-TRIPHOSPHATASE CTL1-RELATED"/>
    <property type="match status" value="1"/>
</dbReference>
<dbReference type="PANTHER" id="PTHR28118">
    <property type="entry name" value="POLYNUCLEOTIDE 5'-TRIPHOSPHATASE-RELATED"/>
    <property type="match status" value="1"/>
</dbReference>
<keyword evidence="12" id="KW-1185">Reference proteome</keyword>
<dbReference type="CDD" id="cd07470">
    <property type="entry name" value="CYTH-like_mRNA_RTPase"/>
    <property type="match status" value="1"/>
</dbReference>
<dbReference type="GO" id="GO:0031533">
    <property type="term" value="C:mRNA capping enzyme complex"/>
    <property type="evidence" value="ECO:0007669"/>
    <property type="project" value="UniProtKB-UniRule"/>
</dbReference>
<comment type="subcellular location">
    <subcellularLocation>
        <location evidence="2 8">Nucleus</location>
    </subcellularLocation>
</comment>
<keyword evidence="4 8" id="KW-0507">mRNA processing</keyword>
<organism evidence="11 12">
    <name type="scientific">Kwoniella dejecticola CBS 10117</name>
    <dbReference type="NCBI Taxonomy" id="1296121"/>
    <lineage>
        <taxon>Eukaryota</taxon>
        <taxon>Fungi</taxon>
        <taxon>Dikarya</taxon>
        <taxon>Basidiomycota</taxon>
        <taxon>Agaricomycotina</taxon>
        <taxon>Tremellomycetes</taxon>
        <taxon>Tremellales</taxon>
        <taxon>Cryptococcaceae</taxon>
        <taxon>Kwoniella</taxon>
    </lineage>
</organism>
<feature type="compositionally biased region" description="Polar residues" evidence="9">
    <location>
        <begin position="64"/>
        <end position="73"/>
    </location>
</feature>
<dbReference type="EMBL" id="CP144531">
    <property type="protein sequence ID" value="WWC59007.1"/>
    <property type="molecule type" value="Genomic_DNA"/>
</dbReference>
<dbReference type="InterPro" id="IPR033469">
    <property type="entry name" value="CYTH-like_dom_sf"/>
</dbReference>
<evidence type="ECO:0000259" key="10">
    <source>
        <dbReference type="Pfam" id="PF02940"/>
    </source>
</evidence>
<dbReference type="GO" id="GO:0004651">
    <property type="term" value="F:polynucleotide 5'-phosphatase activity"/>
    <property type="evidence" value="ECO:0007669"/>
    <property type="project" value="UniProtKB-UniRule"/>
</dbReference>
<dbReference type="GeneID" id="28966014"/>
<evidence type="ECO:0000256" key="2">
    <source>
        <dbReference type="ARBA" id="ARBA00004123"/>
    </source>
</evidence>
<gene>
    <name evidence="11" type="ORF">I303_101553</name>
</gene>
<dbReference type="GO" id="GO:0006370">
    <property type="term" value="P:7-methylguanosine mRNA capping"/>
    <property type="evidence" value="ECO:0007669"/>
    <property type="project" value="UniProtKB-UniRule"/>
</dbReference>
<dbReference type="InterPro" id="IPR040343">
    <property type="entry name" value="Cet1/Ctl1"/>
</dbReference>
<evidence type="ECO:0000256" key="3">
    <source>
        <dbReference type="ARBA" id="ARBA00006345"/>
    </source>
</evidence>
<feature type="domain" description="mRNA triphosphatase Cet1-like" evidence="10">
    <location>
        <begin position="121"/>
        <end position="332"/>
    </location>
</feature>
<reference evidence="11" key="2">
    <citation type="submission" date="2024-02" db="EMBL/GenBank/DDBJ databases">
        <title>Comparative genomics of Cryptococcus and Kwoniella reveals pathogenesis evolution and contrasting modes of karyotype evolution via chromosome fusion or intercentromeric recombination.</title>
        <authorList>
            <person name="Coelho M.A."/>
            <person name="David-Palma M."/>
            <person name="Shea T."/>
            <person name="Bowers K."/>
            <person name="McGinley-Smith S."/>
            <person name="Mohammad A.W."/>
            <person name="Gnirke A."/>
            <person name="Yurkov A.M."/>
            <person name="Nowrousian M."/>
            <person name="Sun S."/>
            <person name="Cuomo C.A."/>
            <person name="Heitman J."/>
        </authorList>
    </citation>
    <scope>NUCLEOTIDE SEQUENCE</scope>
    <source>
        <strain evidence="11">CBS 10117</strain>
    </source>
</reference>
<dbReference type="Gene3D" id="3.20.100.10">
    <property type="entry name" value="mRNA triphosphatase Cet1-like"/>
    <property type="match status" value="1"/>
</dbReference>
<reference evidence="11" key="1">
    <citation type="submission" date="2013-07" db="EMBL/GenBank/DDBJ databases">
        <authorList>
            <consortium name="The Broad Institute Genome Sequencing Platform"/>
            <person name="Cuomo C."/>
            <person name="Litvintseva A."/>
            <person name="Chen Y."/>
            <person name="Heitman J."/>
            <person name="Sun S."/>
            <person name="Springer D."/>
            <person name="Dromer F."/>
            <person name="Young S.K."/>
            <person name="Zeng Q."/>
            <person name="Gargeya S."/>
            <person name="Fitzgerald M."/>
            <person name="Abouelleil A."/>
            <person name="Alvarado L."/>
            <person name="Berlin A.M."/>
            <person name="Chapman S.B."/>
            <person name="Dewar J."/>
            <person name="Goldberg J."/>
            <person name="Griggs A."/>
            <person name="Gujja S."/>
            <person name="Hansen M."/>
            <person name="Howarth C."/>
            <person name="Imamovic A."/>
            <person name="Larimer J."/>
            <person name="McCowan C."/>
            <person name="Murphy C."/>
            <person name="Pearson M."/>
            <person name="Priest M."/>
            <person name="Roberts A."/>
            <person name="Saif S."/>
            <person name="Shea T."/>
            <person name="Sykes S."/>
            <person name="Wortman J."/>
            <person name="Nusbaum C."/>
            <person name="Birren B."/>
        </authorList>
    </citation>
    <scope>NUCLEOTIDE SEQUENCE</scope>
    <source>
        <strain evidence="11">CBS 10117</strain>
    </source>
</reference>
<keyword evidence="8" id="KW-0506">mRNA capping</keyword>
<dbReference type="Pfam" id="PF02940">
    <property type="entry name" value="mRNA_triPase"/>
    <property type="match status" value="1"/>
</dbReference>
<evidence type="ECO:0000256" key="7">
    <source>
        <dbReference type="ARBA" id="ARBA00047740"/>
    </source>
</evidence>
<keyword evidence="5 8" id="KW-0378">Hydrolase</keyword>
<evidence type="ECO:0000313" key="11">
    <source>
        <dbReference type="EMBL" id="WWC59007.1"/>
    </source>
</evidence>
<evidence type="ECO:0000256" key="8">
    <source>
        <dbReference type="RuleBase" id="RU367053"/>
    </source>
</evidence>
<evidence type="ECO:0000256" key="5">
    <source>
        <dbReference type="ARBA" id="ARBA00022801"/>
    </source>
</evidence>
<evidence type="ECO:0000256" key="6">
    <source>
        <dbReference type="ARBA" id="ARBA00023242"/>
    </source>
</evidence>
<comment type="similarity">
    <text evidence="3 8">Belongs to the fungal TPase family.</text>
</comment>
<evidence type="ECO:0000256" key="4">
    <source>
        <dbReference type="ARBA" id="ARBA00022664"/>
    </source>
</evidence>
<proteinExistence type="inferred from homology"/>